<name>A0A1H4PZ31_9PSED</name>
<organism evidence="1 2">
    <name type="scientific">Pseudomonas saponiphila</name>
    <dbReference type="NCBI Taxonomy" id="556534"/>
    <lineage>
        <taxon>Bacteria</taxon>
        <taxon>Pseudomonadati</taxon>
        <taxon>Pseudomonadota</taxon>
        <taxon>Gammaproteobacteria</taxon>
        <taxon>Pseudomonadales</taxon>
        <taxon>Pseudomonadaceae</taxon>
        <taxon>Pseudomonas</taxon>
    </lineage>
</organism>
<sequence length="155" mass="17705">MSETPSHCSAPLASNVWSWYGQDEYRKIILLGELGPALEFLALEAERQREEIGCCAECNLWSDYLEYLDGFVTHFPANLAPHLLSHLQALLRGCEALCREAYGVTLEDNGFQHPQWQPLREAAREALALLGWPEVREHMPELIEDCRAALRKWPD</sequence>
<dbReference type="AlphaFoldDB" id="A0A1H4PZ31"/>
<protein>
    <submittedName>
        <fullName evidence="1">Uncharacterized protein</fullName>
    </submittedName>
</protein>
<proteinExistence type="predicted"/>
<accession>A0A1H4PZ31</accession>
<evidence type="ECO:0000313" key="1">
    <source>
        <dbReference type="EMBL" id="SEC12675.1"/>
    </source>
</evidence>
<reference evidence="2" key="1">
    <citation type="submission" date="2016-10" db="EMBL/GenBank/DDBJ databases">
        <authorList>
            <person name="Varghese N."/>
            <person name="Submissions S."/>
        </authorList>
    </citation>
    <scope>NUCLEOTIDE SEQUENCE [LARGE SCALE GENOMIC DNA]</scope>
    <source>
        <strain evidence="2">DSM 9751</strain>
    </source>
</reference>
<dbReference type="Proteomes" id="UP000198982">
    <property type="component" value="Unassembled WGS sequence"/>
</dbReference>
<gene>
    <name evidence="1" type="ORF">SAMN05216178_3547</name>
</gene>
<dbReference type="EMBL" id="FNTJ01000001">
    <property type="protein sequence ID" value="SEC12675.1"/>
    <property type="molecule type" value="Genomic_DNA"/>
</dbReference>
<dbReference type="RefSeq" id="WP_092315589.1">
    <property type="nucleotide sequence ID" value="NZ_FNTJ01000001.1"/>
</dbReference>
<evidence type="ECO:0000313" key="2">
    <source>
        <dbReference type="Proteomes" id="UP000198982"/>
    </source>
</evidence>
<keyword evidence="2" id="KW-1185">Reference proteome</keyword>